<dbReference type="EMBL" id="DF820458">
    <property type="protein sequence ID" value="GAK52390.1"/>
    <property type="molecule type" value="Genomic_DNA"/>
</dbReference>
<dbReference type="AlphaFoldDB" id="A0A081BPS4"/>
<reference evidence="1" key="1">
    <citation type="journal article" date="2015" name="PeerJ">
        <title>First genomic representation of candidate bacterial phylum KSB3 points to enhanced environmental sensing as a trigger of wastewater bulking.</title>
        <authorList>
            <person name="Sekiguchi Y."/>
            <person name="Ohashi A."/>
            <person name="Parks D.H."/>
            <person name="Yamauchi T."/>
            <person name="Tyson G.W."/>
            <person name="Hugenholtz P."/>
        </authorList>
    </citation>
    <scope>NUCLEOTIDE SEQUENCE [LARGE SCALE GENOMIC DNA]</scope>
</reference>
<evidence type="ECO:0000313" key="2">
    <source>
        <dbReference type="Proteomes" id="UP000030700"/>
    </source>
</evidence>
<protein>
    <submittedName>
        <fullName evidence="1">Uncharacterized protein</fullName>
    </submittedName>
</protein>
<dbReference type="Proteomes" id="UP000030700">
    <property type="component" value="Unassembled WGS sequence"/>
</dbReference>
<organism evidence="1">
    <name type="scientific">Candidatus Moduliflexus flocculans</name>
    <dbReference type="NCBI Taxonomy" id="1499966"/>
    <lineage>
        <taxon>Bacteria</taxon>
        <taxon>Candidatus Moduliflexota</taxon>
        <taxon>Candidatus Moduliflexia</taxon>
        <taxon>Candidatus Moduliflexales</taxon>
        <taxon>Candidatus Moduliflexaceae</taxon>
    </lineage>
</organism>
<evidence type="ECO:0000313" key="1">
    <source>
        <dbReference type="EMBL" id="GAK52390.1"/>
    </source>
</evidence>
<proteinExistence type="predicted"/>
<dbReference type="HOGENOM" id="CLU_3132676_0_0_0"/>
<keyword evidence="2" id="KW-1185">Reference proteome</keyword>
<name>A0A081BPS4_9BACT</name>
<sequence>MPAAIWKGSRKILNLKLIPIKPLKMLMRLPLLLNGTCIKNWIMRRFSKP</sequence>
<gene>
    <name evidence="1" type="ORF">U14_03641</name>
</gene>
<accession>A0A081BPS4</accession>